<reference evidence="2" key="2">
    <citation type="journal article" date="2021" name="PeerJ">
        <title>Extensive microbial diversity within the chicken gut microbiome revealed by metagenomics and culture.</title>
        <authorList>
            <person name="Gilroy R."/>
            <person name="Ravi A."/>
            <person name="Getino M."/>
            <person name="Pursley I."/>
            <person name="Horton D.L."/>
            <person name="Alikhan N.F."/>
            <person name="Baker D."/>
            <person name="Gharbi K."/>
            <person name="Hall N."/>
            <person name="Watson M."/>
            <person name="Adriaenssens E.M."/>
            <person name="Foster-Nyarko E."/>
            <person name="Jarju S."/>
            <person name="Secka A."/>
            <person name="Antonio M."/>
            <person name="Oren A."/>
            <person name="Chaudhuri R.R."/>
            <person name="La Ragione R."/>
            <person name="Hildebrand F."/>
            <person name="Pallen M.J."/>
        </authorList>
    </citation>
    <scope>NUCLEOTIDE SEQUENCE</scope>
    <source>
        <strain evidence="2">35461</strain>
    </source>
</reference>
<dbReference type="PROSITE" id="PS51481">
    <property type="entry name" value="DHAK"/>
    <property type="match status" value="1"/>
</dbReference>
<evidence type="ECO:0000313" key="2">
    <source>
        <dbReference type="EMBL" id="HIV09509.1"/>
    </source>
</evidence>
<dbReference type="PANTHER" id="PTHR28629">
    <property type="entry name" value="TRIOKINASE/FMN CYCLASE"/>
    <property type="match status" value="1"/>
</dbReference>
<dbReference type="Gene3D" id="3.40.50.10440">
    <property type="entry name" value="Dihydroxyacetone kinase, domain 1"/>
    <property type="match status" value="1"/>
</dbReference>
<sequence>MPMKKFLNDPANLTAEMLEGLALAYSDKVKVVNDRIVVRTHPKAQDKVALVCFGGTGHEPAMHGFVGEGMADAAVAGDVFAAPGGPKVFEALEMFNRPAGVILLTLNHNGDRMSARKALRLAEKAGLNVKEIIVQEDIAPGIDADPEDRRGLGGCIPLMKVMGAACEEGKSIDEVLEIGKAFHSHLATLSVALKVATHPQNGGEIGSLADDEMEIGMGQHGEGGGGIMKVQTADETARIMVDRLVQATGLQSGDRALLVINGSGATTTMEMLICYRAAAKCLAEKGITLMDGIADELLTVQEMAGFQMILAKVCPTCEALLKAKANTPYWTCNG</sequence>
<gene>
    <name evidence="2" type="ORF">IAC79_05295</name>
</gene>
<name>A0A9D1T3A8_9BACT</name>
<dbReference type="InterPro" id="IPR050861">
    <property type="entry name" value="Dihydroxyacetone_Kinase"/>
</dbReference>
<keyword evidence="2" id="KW-0418">Kinase</keyword>
<dbReference type="GO" id="GO:0004371">
    <property type="term" value="F:glycerone kinase activity"/>
    <property type="evidence" value="ECO:0007669"/>
    <property type="project" value="InterPro"/>
</dbReference>
<dbReference type="Gene3D" id="3.30.1180.20">
    <property type="entry name" value="Dihydroxyacetone kinase, domain 2"/>
    <property type="match status" value="1"/>
</dbReference>
<dbReference type="Proteomes" id="UP000886845">
    <property type="component" value="Unassembled WGS sequence"/>
</dbReference>
<dbReference type="GO" id="GO:0005829">
    <property type="term" value="C:cytosol"/>
    <property type="evidence" value="ECO:0007669"/>
    <property type="project" value="TreeGrafter"/>
</dbReference>
<keyword evidence="2" id="KW-0808">Transferase</keyword>
<dbReference type="PANTHER" id="PTHR28629:SF4">
    <property type="entry name" value="TRIOKINASE_FMN CYCLASE"/>
    <property type="match status" value="1"/>
</dbReference>
<dbReference type="EMBL" id="DVOR01000169">
    <property type="protein sequence ID" value="HIV09509.1"/>
    <property type="molecule type" value="Genomic_DNA"/>
</dbReference>
<accession>A0A9D1T3A8</accession>
<dbReference type="GO" id="GO:0019563">
    <property type="term" value="P:glycerol catabolic process"/>
    <property type="evidence" value="ECO:0007669"/>
    <property type="project" value="TreeGrafter"/>
</dbReference>
<feature type="domain" description="DhaK" evidence="1">
    <location>
        <begin position="9"/>
        <end position="330"/>
    </location>
</feature>
<comment type="caution">
    <text evidence="2">The sequence shown here is derived from an EMBL/GenBank/DDBJ whole genome shotgun (WGS) entry which is preliminary data.</text>
</comment>
<protein>
    <submittedName>
        <fullName evidence="2">Dihydroxyacetone kinase subunit DhaK</fullName>
    </submittedName>
</protein>
<evidence type="ECO:0000313" key="3">
    <source>
        <dbReference type="Proteomes" id="UP000886845"/>
    </source>
</evidence>
<dbReference type="AlphaFoldDB" id="A0A9D1T3A8"/>
<dbReference type="SUPFAM" id="SSF82549">
    <property type="entry name" value="DAK1/DegV-like"/>
    <property type="match status" value="1"/>
</dbReference>
<reference evidence="2" key="1">
    <citation type="submission" date="2020-10" db="EMBL/GenBank/DDBJ databases">
        <authorList>
            <person name="Gilroy R."/>
        </authorList>
    </citation>
    <scope>NUCLEOTIDE SEQUENCE</scope>
    <source>
        <strain evidence="2">35461</strain>
    </source>
</reference>
<evidence type="ECO:0000259" key="1">
    <source>
        <dbReference type="PROSITE" id="PS51481"/>
    </source>
</evidence>
<proteinExistence type="predicted"/>
<dbReference type="FunFam" id="3.40.50.10440:FF:000001">
    <property type="entry name" value="Dihydroxyacetone kinase, DhaK subunit"/>
    <property type="match status" value="1"/>
</dbReference>
<dbReference type="InterPro" id="IPR004006">
    <property type="entry name" value="DhaK_dom"/>
</dbReference>
<organism evidence="2 3">
    <name type="scientific">Candidatus Spyradenecus faecavium</name>
    <dbReference type="NCBI Taxonomy" id="2840947"/>
    <lineage>
        <taxon>Bacteria</taxon>
        <taxon>Pseudomonadati</taxon>
        <taxon>Lentisphaerota</taxon>
        <taxon>Lentisphaeria</taxon>
        <taxon>Lentisphaerales</taxon>
        <taxon>Lentisphaeraceae</taxon>
        <taxon>Lentisphaeraceae incertae sedis</taxon>
        <taxon>Candidatus Spyradenecus</taxon>
    </lineage>
</organism>
<dbReference type="Pfam" id="PF02733">
    <property type="entry name" value="Dak1"/>
    <property type="match status" value="1"/>
</dbReference>